<dbReference type="Proteomes" id="UP000027451">
    <property type="component" value="Unassembled WGS sequence"/>
</dbReference>
<reference evidence="1 2" key="1">
    <citation type="submission" date="2014-03" db="EMBL/GenBank/DDBJ databases">
        <title>Draft Genome Sequences of Four Burkholderia Strains.</title>
        <authorList>
            <person name="Liu X.Y."/>
            <person name="Li C.X."/>
            <person name="Xu J.H."/>
        </authorList>
    </citation>
    <scope>NUCLEOTIDE SEQUENCE [LARGE SCALE GENOMIC DNA]</scope>
    <source>
        <strain evidence="1 2">OP-1</strain>
    </source>
</reference>
<dbReference type="AlphaFoldDB" id="A0A656QLQ9"/>
<evidence type="ECO:0000313" key="1">
    <source>
        <dbReference type="EMBL" id="KDR31439.1"/>
    </source>
</evidence>
<dbReference type="Pfam" id="PF10933">
    <property type="entry name" value="DUF2827"/>
    <property type="match status" value="1"/>
</dbReference>
<keyword evidence="2" id="KW-1185">Reference proteome</keyword>
<name>A0A656QLQ9_9BURK</name>
<evidence type="ECO:0000313" key="2">
    <source>
        <dbReference type="Proteomes" id="UP000027451"/>
    </source>
</evidence>
<organism evidence="1 2">
    <name type="scientific">Caballeronia zhejiangensis</name>
    <dbReference type="NCBI Taxonomy" id="871203"/>
    <lineage>
        <taxon>Bacteria</taxon>
        <taxon>Pseudomonadati</taxon>
        <taxon>Pseudomonadota</taxon>
        <taxon>Betaproteobacteria</taxon>
        <taxon>Burkholderiales</taxon>
        <taxon>Burkholderiaceae</taxon>
        <taxon>Caballeronia</taxon>
    </lineage>
</organism>
<gene>
    <name evidence="1" type="ORF">BG60_32470</name>
</gene>
<proteinExistence type="predicted"/>
<accession>A0A656QLQ9</accession>
<sequence>MEPNIIIVKFCLYPAMIAELAYRERPDDIQLLQVTNAQHLATQCREFIALKNQLDIVRNQKAVFLGRFDTSTYLAKHTEIVVSQHWEDPLNYF</sequence>
<comment type="caution">
    <text evidence="1">The sequence shown here is derived from an EMBL/GenBank/DDBJ whole genome shotgun (WGS) entry which is preliminary data.</text>
</comment>
<protein>
    <submittedName>
        <fullName evidence="1">Uncharacterized protein</fullName>
    </submittedName>
</protein>
<dbReference type="InterPro" id="IPR021234">
    <property type="entry name" value="DUF2827"/>
</dbReference>
<dbReference type="EMBL" id="JFHD01000006">
    <property type="protein sequence ID" value="KDR31439.1"/>
    <property type="molecule type" value="Genomic_DNA"/>
</dbReference>